<dbReference type="InterPro" id="IPR008271">
    <property type="entry name" value="Ser/Thr_kinase_AS"/>
</dbReference>
<dbReference type="Pfam" id="PF13637">
    <property type="entry name" value="Ank_4"/>
    <property type="match status" value="1"/>
</dbReference>
<feature type="domain" description="Protein kinase" evidence="4">
    <location>
        <begin position="250"/>
        <end position="507"/>
    </location>
</feature>
<dbReference type="PIRSF" id="PIRSF000654">
    <property type="entry name" value="Integrin-linked_kinase"/>
    <property type="match status" value="1"/>
</dbReference>
<evidence type="ECO:0000256" key="1">
    <source>
        <dbReference type="ARBA" id="ARBA00022737"/>
    </source>
</evidence>
<keyword evidence="5" id="KW-0418">Kinase</keyword>
<dbReference type="PROSITE" id="PS50088">
    <property type="entry name" value="ANK_REPEAT"/>
    <property type="match status" value="4"/>
</dbReference>
<evidence type="ECO:0000256" key="3">
    <source>
        <dbReference type="PROSITE-ProRule" id="PRU00023"/>
    </source>
</evidence>
<proteinExistence type="predicted"/>
<dbReference type="SMART" id="SM00220">
    <property type="entry name" value="S_TKc"/>
    <property type="match status" value="1"/>
</dbReference>
<keyword evidence="2 3" id="KW-0040">ANK repeat</keyword>
<feature type="repeat" description="ANK" evidence="3">
    <location>
        <begin position="129"/>
        <end position="161"/>
    </location>
</feature>
<gene>
    <name evidence="5" type="primary">LRRK2_6</name>
    <name evidence="5" type="ORF">PHYBOEH_007689</name>
</gene>
<dbReference type="SMART" id="SM00248">
    <property type="entry name" value="ANK"/>
    <property type="match status" value="5"/>
</dbReference>
<name>A0A8T1W7W4_9STRA</name>
<organism evidence="5 6">
    <name type="scientific">Phytophthora boehmeriae</name>
    <dbReference type="NCBI Taxonomy" id="109152"/>
    <lineage>
        <taxon>Eukaryota</taxon>
        <taxon>Sar</taxon>
        <taxon>Stramenopiles</taxon>
        <taxon>Oomycota</taxon>
        <taxon>Peronosporomycetes</taxon>
        <taxon>Peronosporales</taxon>
        <taxon>Peronosporaceae</taxon>
        <taxon>Phytophthora</taxon>
    </lineage>
</organism>
<evidence type="ECO:0000256" key="2">
    <source>
        <dbReference type="ARBA" id="ARBA00023043"/>
    </source>
</evidence>
<sequence length="556" mass="61774">MLTEAARVGDLALVNELVQGGADIDVQDEIGNTALIMAAWEGHMDVAKYLVEQDADKEAKNNFGNTAMIMAAWNSHSDIVRFLHVEGADKETKGYLGNTALLVAAERGHLEVVKYLVEHDADKESKRTEGNTALLMAAESGHLVVVRYLVENGANSACLNNDNNSALLLLLMRSDTDEGNILPIAKLLLENRTPSSQSNKQGYSARSIAKVKGYHHIAALIKEYADRPRRPTVFYDEPEQYWFIPVSTVSRSAYPLATGGFGKVYRAKWSCNEVVMKEIEIKSKEEMTRFRREVKLWRGLTHPNVVQLFGANDREMPCFMVCKYASKGVLPVYLKREKKEGRTVVWQKLFQVAAGLSYLHQKDIVHGDLKGNNIVMSNDGTAMLTDFGLSFLDTASSCSVQKMKDTLGAMQWRAPEFAMMTVTKPTCKSDVYSLGMCIIEAVIGTTPWDAGRSSNEARELLRQNKVKIQQPRGMTDGQWELVSRMIKFDPDDRPAMENVLSELQKFAEAEMKNEEVLQVGGSTQKGHDSSIIDNTSTNFSTASACWSNREAASSSS</sequence>
<dbReference type="AlphaFoldDB" id="A0A8T1W7W4"/>
<feature type="repeat" description="ANK" evidence="3">
    <location>
        <begin position="30"/>
        <end position="62"/>
    </location>
</feature>
<keyword evidence="5" id="KW-0808">Transferase</keyword>
<evidence type="ECO:0000313" key="6">
    <source>
        <dbReference type="Proteomes" id="UP000693981"/>
    </source>
</evidence>
<feature type="repeat" description="ANK" evidence="3">
    <location>
        <begin position="96"/>
        <end position="128"/>
    </location>
</feature>
<dbReference type="Pfam" id="PF00069">
    <property type="entry name" value="Pkinase"/>
    <property type="match status" value="1"/>
</dbReference>
<protein>
    <submittedName>
        <fullName evidence="5">Leucine-rich repeat serine/threonine-protein kinase 2</fullName>
    </submittedName>
</protein>
<dbReference type="EMBL" id="JAGDFL010000428">
    <property type="protein sequence ID" value="KAG7388808.1"/>
    <property type="molecule type" value="Genomic_DNA"/>
</dbReference>
<reference evidence="5" key="1">
    <citation type="submission" date="2021-02" db="EMBL/GenBank/DDBJ databases">
        <authorList>
            <person name="Palmer J.M."/>
        </authorList>
    </citation>
    <scope>NUCLEOTIDE SEQUENCE</scope>
    <source>
        <strain evidence="5">SCRP23</strain>
    </source>
</reference>
<keyword evidence="1" id="KW-0677">Repeat</keyword>
<keyword evidence="6" id="KW-1185">Reference proteome</keyword>
<dbReference type="PROSITE" id="PS50297">
    <property type="entry name" value="ANK_REP_REGION"/>
    <property type="match status" value="4"/>
</dbReference>
<dbReference type="OrthoDB" id="1668230at2759"/>
<feature type="repeat" description="ANK" evidence="3">
    <location>
        <begin position="1"/>
        <end position="29"/>
    </location>
</feature>
<dbReference type="PANTHER" id="PTHR24173:SF74">
    <property type="entry name" value="ANKYRIN REPEAT DOMAIN-CONTAINING PROTEIN 16"/>
    <property type="match status" value="1"/>
</dbReference>
<dbReference type="InterPro" id="IPR000719">
    <property type="entry name" value="Prot_kinase_dom"/>
</dbReference>
<dbReference type="PROSITE" id="PS50011">
    <property type="entry name" value="PROTEIN_KINASE_DOM"/>
    <property type="match status" value="1"/>
</dbReference>
<dbReference type="GO" id="GO:0005524">
    <property type="term" value="F:ATP binding"/>
    <property type="evidence" value="ECO:0007669"/>
    <property type="project" value="InterPro"/>
</dbReference>
<dbReference type="Proteomes" id="UP000693981">
    <property type="component" value="Unassembled WGS sequence"/>
</dbReference>
<dbReference type="GO" id="GO:0004672">
    <property type="term" value="F:protein kinase activity"/>
    <property type="evidence" value="ECO:0007669"/>
    <property type="project" value="InterPro"/>
</dbReference>
<evidence type="ECO:0000313" key="5">
    <source>
        <dbReference type="EMBL" id="KAG7388808.1"/>
    </source>
</evidence>
<comment type="caution">
    <text evidence="5">The sequence shown here is derived from an EMBL/GenBank/DDBJ whole genome shotgun (WGS) entry which is preliminary data.</text>
</comment>
<dbReference type="PANTHER" id="PTHR24173">
    <property type="entry name" value="ANKYRIN REPEAT CONTAINING"/>
    <property type="match status" value="1"/>
</dbReference>
<accession>A0A8T1W7W4</accession>
<evidence type="ECO:0000259" key="4">
    <source>
        <dbReference type="PROSITE" id="PS50011"/>
    </source>
</evidence>
<dbReference type="Pfam" id="PF12796">
    <property type="entry name" value="Ank_2"/>
    <property type="match status" value="1"/>
</dbReference>
<dbReference type="InterPro" id="IPR002110">
    <property type="entry name" value="Ankyrin_rpt"/>
</dbReference>
<dbReference type="PROSITE" id="PS00108">
    <property type="entry name" value="PROTEIN_KINASE_ST"/>
    <property type="match status" value="1"/>
</dbReference>